<protein>
    <submittedName>
        <fullName evidence="3">MFS transporter</fullName>
    </submittedName>
</protein>
<feature type="transmembrane region" description="Helical" evidence="2">
    <location>
        <begin position="298"/>
        <end position="325"/>
    </location>
</feature>
<proteinExistence type="predicted"/>
<organism evidence="3 4">
    <name type="scientific">Bifidobacterium ramosum</name>
    <dbReference type="NCBI Taxonomy" id="1798158"/>
    <lineage>
        <taxon>Bacteria</taxon>
        <taxon>Bacillati</taxon>
        <taxon>Actinomycetota</taxon>
        <taxon>Actinomycetes</taxon>
        <taxon>Bifidobacteriales</taxon>
        <taxon>Bifidobacteriaceae</taxon>
        <taxon>Bifidobacterium</taxon>
    </lineage>
</organism>
<gene>
    <name evidence="3" type="ORF">GFD24_09380</name>
</gene>
<feature type="transmembrane region" description="Helical" evidence="2">
    <location>
        <begin position="193"/>
        <end position="217"/>
    </location>
</feature>
<dbReference type="InterPro" id="IPR036259">
    <property type="entry name" value="MFS_trans_sf"/>
</dbReference>
<keyword evidence="2" id="KW-1133">Transmembrane helix</keyword>
<evidence type="ECO:0000313" key="4">
    <source>
        <dbReference type="Proteomes" id="UP000469943"/>
    </source>
</evidence>
<keyword evidence="2" id="KW-0472">Membrane</keyword>
<evidence type="ECO:0000256" key="1">
    <source>
        <dbReference type="SAM" id="MobiDB-lite"/>
    </source>
</evidence>
<feature type="transmembrane region" description="Helical" evidence="2">
    <location>
        <begin position="88"/>
        <end position="113"/>
    </location>
</feature>
<dbReference type="InterPro" id="IPR039672">
    <property type="entry name" value="MFS_2"/>
</dbReference>
<feature type="transmembrane region" description="Helical" evidence="2">
    <location>
        <begin position="61"/>
        <end position="82"/>
    </location>
</feature>
<dbReference type="EMBL" id="WHZX01000008">
    <property type="protein sequence ID" value="NEG72405.1"/>
    <property type="molecule type" value="Genomic_DNA"/>
</dbReference>
<feature type="region of interest" description="Disordered" evidence="1">
    <location>
        <begin position="1"/>
        <end position="45"/>
    </location>
</feature>
<reference evidence="3 4" key="1">
    <citation type="submission" date="2019-10" db="EMBL/GenBank/DDBJ databases">
        <title>Bifidobacterium from non-human primates.</title>
        <authorList>
            <person name="Modesto M."/>
        </authorList>
    </citation>
    <scope>NUCLEOTIDE SEQUENCE [LARGE SCALE GENOMIC DNA]</scope>
    <source>
        <strain evidence="3 4">TREM</strain>
    </source>
</reference>
<dbReference type="Proteomes" id="UP000469943">
    <property type="component" value="Unassembled WGS sequence"/>
</dbReference>
<dbReference type="GO" id="GO:0015293">
    <property type="term" value="F:symporter activity"/>
    <property type="evidence" value="ECO:0007669"/>
    <property type="project" value="InterPro"/>
</dbReference>
<feature type="transmembrane region" description="Helical" evidence="2">
    <location>
        <begin position="229"/>
        <end position="251"/>
    </location>
</feature>
<feature type="transmembrane region" description="Helical" evidence="2">
    <location>
        <begin position="364"/>
        <end position="382"/>
    </location>
</feature>
<evidence type="ECO:0000256" key="2">
    <source>
        <dbReference type="SAM" id="Phobius"/>
    </source>
</evidence>
<feature type="transmembrane region" description="Helical" evidence="2">
    <location>
        <begin position="388"/>
        <end position="405"/>
    </location>
</feature>
<dbReference type="GO" id="GO:0005886">
    <property type="term" value="C:plasma membrane"/>
    <property type="evidence" value="ECO:0007669"/>
    <property type="project" value="TreeGrafter"/>
</dbReference>
<keyword evidence="2" id="KW-0812">Transmembrane</keyword>
<feature type="transmembrane region" description="Helical" evidence="2">
    <location>
        <begin position="480"/>
        <end position="499"/>
    </location>
</feature>
<dbReference type="PANTHER" id="PTHR11328">
    <property type="entry name" value="MAJOR FACILITATOR SUPERFAMILY DOMAIN-CONTAINING PROTEIN"/>
    <property type="match status" value="1"/>
</dbReference>
<dbReference type="AlphaFoldDB" id="A0A7K3TCT7"/>
<dbReference type="Gene3D" id="1.20.1250.20">
    <property type="entry name" value="MFS general substrate transporter like domains"/>
    <property type="match status" value="2"/>
</dbReference>
<dbReference type="OrthoDB" id="181905at2"/>
<dbReference type="GO" id="GO:0008643">
    <property type="term" value="P:carbohydrate transport"/>
    <property type="evidence" value="ECO:0007669"/>
    <property type="project" value="InterPro"/>
</dbReference>
<dbReference type="SUPFAM" id="SSF103473">
    <property type="entry name" value="MFS general substrate transporter"/>
    <property type="match status" value="1"/>
</dbReference>
<name>A0A7K3TCT7_9BIFI</name>
<feature type="transmembrane region" description="Helical" evidence="2">
    <location>
        <begin position="439"/>
        <end position="460"/>
    </location>
</feature>
<dbReference type="PANTHER" id="PTHR11328:SF24">
    <property type="entry name" value="MAJOR FACILITATOR SUPERFAMILY (MFS) PROFILE DOMAIN-CONTAINING PROTEIN"/>
    <property type="match status" value="1"/>
</dbReference>
<feature type="transmembrane region" description="Helical" evidence="2">
    <location>
        <begin position="331"/>
        <end position="352"/>
    </location>
</feature>
<accession>A0A7K3TCT7</accession>
<feature type="transmembrane region" description="Helical" evidence="2">
    <location>
        <begin position="134"/>
        <end position="152"/>
    </location>
</feature>
<dbReference type="Pfam" id="PF13347">
    <property type="entry name" value="MFS_2"/>
    <property type="match status" value="1"/>
</dbReference>
<comment type="caution">
    <text evidence="3">The sequence shown here is derived from an EMBL/GenBank/DDBJ whole genome shotgun (WGS) entry which is preliminary data.</text>
</comment>
<sequence>MPISFGRQPRQHLHSSYGRSCAGAHGIEQQRRKRKRSAMTSTSVASSGTVETGRLSSWTKIAYAFFGLSFTMSTMVNTWQMFYYTSFMAIGVGVVTTMLAFGKWAGAAISPVWGWLSDRMYSTSIGRKLGRRRAMLLILAPLNLLFYVLLWLPNMPVWAYILFNVGYFAIWPGVTTIDYALPSEMTDNSKDRAQLVVGGQIGGAVGSFGLSMLNVYLFNIWGNKTWDAYFKIAMLYAVVGTILLVLAAFAIKERPYDPSTDVAAADKDAKGKTNALKQIVSVFWNFVSVIRIRTFRNYLYIFLTQIIFRNVRGTLNSYFIIFVLMLTAQDVSLSTGISFLFGIAFVTFWGWATSKVGGLKTYRAGGYITFVLFGLILVMGLLKQNFTPTQLAIGFTVLITAFGLGNSGIVNAQQYIQAFVPDVDEIVTGKRREGQYAGITETLSTVVQALVVAGTGWVLVLFGFQSGSETQPASAVNALLYMYCLTPMVLTLLGNFLTYRMHLNDENHKVLVAEAKRLREGGSMADVTPETRKVVEDLAGMKYEECWGHNNIINISNRG</sequence>
<feature type="transmembrane region" description="Helical" evidence="2">
    <location>
        <begin position="158"/>
        <end position="181"/>
    </location>
</feature>
<evidence type="ECO:0000313" key="3">
    <source>
        <dbReference type="EMBL" id="NEG72405.1"/>
    </source>
</evidence>